<proteinExistence type="predicted"/>
<evidence type="ECO:0008006" key="3">
    <source>
        <dbReference type="Google" id="ProtNLM"/>
    </source>
</evidence>
<dbReference type="Proteomes" id="UP000060487">
    <property type="component" value="Unassembled WGS sequence"/>
</dbReference>
<name>A0ABR5SHR2_9BACT</name>
<protein>
    <recommendedName>
        <fullName evidence="3">Secreted protein</fullName>
    </recommendedName>
</protein>
<gene>
    <name evidence="1" type="ORF">ASN18_1575</name>
</gene>
<evidence type="ECO:0000313" key="2">
    <source>
        <dbReference type="Proteomes" id="UP000060487"/>
    </source>
</evidence>
<dbReference type="EMBL" id="LNQR01000057">
    <property type="protein sequence ID" value="KWT86088.1"/>
    <property type="molecule type" value="Genomic_DNA"/>
</dbReference>
<dbReference type="RefSeq" id="WP_157072885.1">
    <property type="nucleotide sequence ID" value="NZ_LNQR01000057.1"/>
</dbReference>
<evidence type="ECO:0000313" key="1">
    <source>
        <dbReference type="EMBL" id="KWT86088.1"/>
    </source>
</evidence>
<comment type="caution">
    <text evidence="1">The sequence shown here is derived from an EMBL/GenBank/DDBJ whole genome shotgun (WGS) entry which is preliminary data.</text>
</comment>
<reference evidence="1 2" key="1">
    <citation type="submission" date="2015-11" db="EMBL/GenBank/DDBJ databases">
        <authorList>
            <person name="Lin W."/>
        </authorList>
    </citation>
    <scope>NUCLEOTIDE SEQUENCE [LARGE SCALE GENOMIC DNA]</scope>
    <source>
        <strain evidence="1 2">HCH-1</strain>
    </source>
</reference>
<sequence>MELMIKTIIAIKHMILQIKILTFADAKAGRTKAEAVQQTEMKSFTLLYVNVIL</sequence>
<organism evidence="1 2">
    <name type="scientific">Candidatus Magnetominusculus xianensis</name>
    <dbReference type="NCBI Taxonomy" id="1748249"/>
    <lineage>
        <taxon>Bacteria</taxon>
        <taxon>Pseudomonadati</taxon>
        <taxon>Nitrospirota</taxon>
        <taxon>Nitrospiria</taxon>
        <taxon>Nitrospirales</taxon>
        <taxon>Nitrospiraceae</taxon>
        <taxon>Candidatus Magnetominusculus</taxon>
    </lineage>
</organism>
<accession>A0ABR5SHR2</accession>
<keyword evidence="2" id="KW-1185">Reference proteome</keyword>